<evidence type="ECO:0000256" key="2">
    <source>
        <dbReference type="SAM" id="MobiDB-lite"/>
    </source>
</evidence>
<feature type="region of interest" description="Disordered" evidence="2">
    <location>
        <begin position="32"/>
        <end position="90"/>
    </location>
</feature>
<comment type="caution">
    <text evidence="3">The sequence shown here is derived from an EMBL/GenBank/DDBJ whole genome shotgun (WGS) entry which is preliminary data.</text>
</comment>
<dbReference type="EMBL" id="BJUA01000026">
    <property type="protein sequence ID" value="GEK19389.1"/>
    <property type="molecule type" value="Genomic_DNA"/>
</dbReference>
<dbReference type="SUPFAM" id="SSF63817">
    <property type="entry name" value="Sortase"/>
    <property type="match status" value="1"/>
</dbReference>
<keyword evidence="4" id="KW-1185">Reference proteome</keyword>
<dbReference type="AlphaFoldDB" id="A0A510UXU6"/>
<dbReference type="RefSeq" id="WP_146807745.1">
    <property type="nucleotide sequence ID" value="NZ_BJUA01000026.1"/>
</dbReference>
<proteinExistence type="predicted"/>
<dbReference type="OrthoDB" id="525039at2"/>
<dbReference type="GO" id="GO:0016787">
    <property type="term" value="F:hydrolase activity"/>
    <property type="evidence" value="ECO:0007669"/>
    <property type="project" value="UniProtKB-KW"/>
</dbReference>
<keyword evidence="1" id="KW-0378">Hydrolase</keyword>
<reference evidence="3 4" key="1">
    <citation type="submission" date="2019-07" db="EMBL/GenBank/DDBJ databases">
        <title>Whole genome shotgun sequence of Cellulomonas persica NBRC 101101.</title>
        <authorList>
            <person name="Hosoyama A."/>
            <person name="Uohara A."/>
            <person name="Ohji S."/>
            <person name="Ichikawa N."/>
        </authorList>
    </citation>
    <scope>NUCLEOTIDE SEQUENCE [LARGE SCALE GENOMIC DNA]</scope>
    <source>
        <strain evidence="3 4">NBRC 101101</strain>
    </source>
</reference>
<dbReference type="InterPro" id="IPR042001">
    <property type="entry name" value="Sortase_F"/>
</dbReference>
<dbReference type="InterPro" id="IPR005754">
    <property type="entry name" value="Sortase"/>
</dbReference>
<dbReference type="Gene3D" id="2.40.260.10">
    <property type="entry name" value="Sortase"/>
    <property type="match status" value="1"/>
</dbReference>
<feature type="compositionally biased region" description="Polar residues" evidence="2">
    <location>
        <begin position="32"/>
        <end position="42"/>
    </location>
</feature>
<dbReference type="Pfam" id="PF04203">
    <property type="entry name" value="Sortase"/>
    <property type="match status" value="1"/>
</dbReference>
<gene>
    <name evidence="3" type="ORF">CPE01_31220</name>
</gene>
<dbReference type="PROSITE" id="PS51257">
    <property type="entry name" value="PROKAR_LIPOPROTEIN"/>
    <property type="match status" value="1"/>
</dbReference>
<dbReference type="Proteomes" id="UP000321386">
    <property type="component" value="Unassembled WGS sequence"/>
</dbReference>
<feature type="compositionally biased region" description="Low complexity" evidence="2">
    <location>
        <begin position="43"/>
        <end position="64"/>
    </location>
</feature>
<dbReference type="CDD" id="cd05829">
    <property type="entry name" value="Sortase_F"/>
    <property type="match status" value="1"/>
</dbReference>
<organism evidence="3 4">
    <name type="scientific">Cellulomonas persica</name>
    <dbReference type="NCBI Taxonomy" id="76861"/>
    <lineage>
        <taxon>Bacteria</taxon>
        <taxon>Bacillati</taxon>
        <taxon>Actinomycetota</taxon>
        <taxon>Actinomycetes</taxon>
        <taxon>Micrococcales</taxon>
        <taxon>Cellulomonadaceae</taxon>
        <taxon>Cellulomonas</taxon>
    </lineage>
</organism>
<evidence type="ECO:0000313" key="4">
    <source>
        <dbReference type="Proteomes" id="UP000321386"/>
    </source>
</evidence>
<accession>A0A510UXU6</accession>
<dbReference type="InterPro" id="IPR023365">
    <property type="entry name" value="Sortase_dom-sf"/>
</dbReference>
<sequence>MARRHLPPTRALAGVLAGGLAAWLLAGCTSDSPPRTAATVSSAPARPAPAGTDAPGPGPTGTAAPAPPGIPVRDATAPAPTPAPAPVRLAVPSQDIDMAVVPVGVEDDGSMQIPADADEAGWYRYGPAPGDDEGNALLAAHVDSRQTGIGPFAALRDVEVGADVRVTTADGTTHEYRVTRVEKIAKDQAPLDLWFARTGPPLLRLVTCGGAWHADVGHYADNVVVTAEPTGG</sequence>
<name>A0A510UXU6_9CELL</name>
<evidence type="ECO:0000256" key="1">
    <source>
        <dbReference type="ARBA" id="ARBA00022801"/>
    </source>
</evidence>
<protein>
    <recommendedName>
        <fullName evidence="5">Class F sortase</fullName>
    </recommendedName>
</protein>
<evidence type="ECO:0000313" key="3">
    <source>
        <dbReference type="EMBL" id="GEK19389.1"/>
    </source>
</evidence>
<evidence type="ECO:0008006" key="5">
    <source>
        <dbReference type="Google" id="ProtNLM"/>
    </source>
</evidence>